<dbReference type="InterPro" id="IPR048739">
    <property type="entry name" value="CEP104_N"/>
</dbReference>
<dbReference type="PANTHER" id="PTHR13371">
    <property type="entry name" value="GLYCINE-, GLUTAMATE-, THIENYLCYCLOHEXYLPIPERIDINE-BINDING PROTEIN"/>
    <property type="match status" value="1"/>
</dbReference>
<dbReference type="EMBL" id="JNBR01000391">
    <property type="protein sequence ID" value="OQR93903.1"/>
    <property type="molecule type" value="Genomic_DNA"/>
</dbReference>
<feature type="domain" description="Centrosomal protein CEP104 N-terminal" evidence="1">
    <location>
        <begin position="33"/>
        <end position="156"/>
    </location>
</feature>
<name>A0A1V9Z7D2_ACHHY</name>
<accession>A0A1V9Z7D2</accession>
<dbReference type="Gene3D" id="1.25.10.10">
    <property type="entry name" value="Leucine-rich Repeat Variant"/>
    <property type="match status" value="1"/>
</dbReference>
<dbReference type="GO" id="GO:0005929">
    <property type="term" value="C:cilium"/>
    <property type="evidence" value="ECO:0007669"/>
    <property type="project" value="TreeGrafter"/>
</dbReference>
<reference evidence="2 3" key="1">
    <citation type="journal article" date="2014" name="Genome Biol. Evol.">
        <title>The secreted proteins of Achlya hypogyna and Thraustotheca clavata identify the ancestral oomycete secretome and reveal gene acquisitions by horizontal gene transfer.</title>
        <authorList>
            <person name="Misner I."/>
            <person name="Blouin N."/>
            <person name="Leonard G."/>
            <person name="Richards T.A."/>
            <person name="Lane C.E."/>
        </authorList>
    </citation>
    <scope>NUCLEOTIDE SEQUENCE [LARGE SCALE GENOMIC DNA]</scope>
    <source>
        <strain evidence="2 3">ATCC 48635</strain>
    </source>
</reference>
<protein>
    <recommendedName>
        <fullName evidence="1">Centrosomal protein CEP104 N-terminal domain-containing protein</fullName>
    </recommendedName>
</protein>
<dbReference type="AlphaFoldDB" id="A0A1V9Z7D2"/>
<sequence length="580" mass="63953">MKQLVPILVARATSEDDDHPAIQLQSHAHTAHGWQSSKLCEYPQEIVFMVNHGSPVRVATRPVAPADRHSQCQVLAHQTKIPSRIDVYLRATPRAAFELLGYVGLDSNTTSQYSARELKTIAIDRDVAYLKLVMHSCHRNRFNVFDQVGLVAVALYTAEAPAMQLAPVQPPWSQQSSRDDAHWDLFSVPHPAQRGVRLSLRKVLESLRVQRQHSVDAQDYATAKRLQGHENQCLAWAMQLTQLQAQKTAVVQREDFDAATLLKHEMDALLGDLATLAATIYEPAPELSSPKRPLPLPAVQRLKPPIDSASRPLSAIERVHVPEPLPPALLAVATNAASEPLLAVCSLAVLEQAFSEHAHLRVPGVERLVALLRSMAPDAVPARVYLPWLYAAVLETPLHVLSTATTMLVLLVGRFRDMAAFLDDMPSVLAVLVERLGDASAAVRNKVAGTLLEPTHITGAVIVAALKDYAQRHMEPCSTPWRVMYGLLRVGFYRHVVLSAAQVATTLLGEYQCLTARDLEVILPFLHAHNAFHHPVRQIGDAMDHFAIALVHDGGSDHLAAVVDADQLARYERLAHEEWA</sequence>
<proteinExistence type="predicted"/>
<gene>
    <name evidence="2" type="ORF">ACHHYP_02098</name>
</gene>
<dbReference type="InterPro" id="IPR052607">
    <property type="entry name" value="CEP104-like"/>
</dbReference>
<evidence type="ECO:0000313" key="3">
    <source>
        <dbReference type="Proteomes" id="UP000243579"/>
    </source>
</evidence>
<comment type="caution">
    <text evidence="2">The sequence shown here is derived from an EMBL/GenBank/DDBJ whole genome shotgun (WGS) entry which is preliminary data.</text>
</comment>
<organism evidence="2 3">
    <name type="scientific">Achlya hypogyna</name>
    <name type="common">Oomycete</name>
    <name type="synonym">Protoachlya hypogyna</name>
    <dbReference type="NCBI Taxonomy" id="1202772"/>
    <lineage>
        <taxon>Eukaryota</taxon>
        <taxon>Sar</taxon>
        <taxon>Stramenopiles</taxon>
        <taxon>Oomycota</taxon>
        <taxon>Saprolegniomycetes</taxon>
        <taxon>Saprolegniales</taxon>
        <taxon>Achlyaceae</taxon>
        <taxon>Achlya</taxon>
    </lineage>
</organism>
<keyword evidence="3" id="KW-1185">Reference proteome</keyword>
<dbReference type="Pfam" id="PF21038">
    <property type="entry name" value="CEP104_N"/>
    <property type="match status" value="1"/>
</dbReference>
<dbReference type="Proteomes" id="UP000243579">
    <property type="component" value="Unassembled WGS sequence"/>
</dbReference>
<evidence type="ECO:0000313" key="2">
    <source>
        <dbReference type="EMBL" id="OQR93903.1"/>
    </source>
</evidence>
<evidence type="ECO:0000259" key="1">
    <source>
        <dbReference type="Pfam" id="PF21038"/>
    </source>
</evidence>
<dbReference type="OrthoDB" id="66599at2759"/>
<dbReference type="PANTHER" id="PTHR13371:SF0">
    <property type="entry name" value="CENTROSOMAL PROTEIN OF 104 KDA"/>
    <property type="match status" value="1"/>
</dbReference>
<dbReference type="InterPro" id="IPR011989">
    <property type="entry name" value="ARM-like"/>
</dbReference>